<reference evidence="5 6" key="1">
    <citation type="submission" date="2022-05" db="EMBL/GenBank/DDBJ databases">
        <authorList>
            <consortium name="Genoscope - CEA"/>
            <person name="William W."/>
        </authorList>
    </citation>
    <scope>NUCLEOTIDE SEQUENCE [LARGE SCALE GENOMIC DNA]</scope>
</reference>
<keyword evidence="2" id="KW-0547">Nucleotide-binding</keyword>
<sequence length="1300" mass="146882">MSKLFYFYYVQLQIWDTAGQERFRKSMVVHYYRNVSAVIFMYDITRESSFRALATWLQEYDHYGISDEGEVPKLMIGNKCDLIHERIVSSNQARKFADLHSMPVWEISTKNDEELETIESIFLTLSHKLLKSRSSFMDRPTNYSSIDSFSDSTRSASRRSKKGRNSKRIKLKHEERQKRKCYSRPSWSAQEGKLKVKRQITWTVQIFSSSKTALMEDYSYLFKIILIGDANVGKTCLVKRFTKGFFTPTQGPTIGVDFTIRTVEVDGEKVKLQVWDTAGQERFRSVTHSYYHNADGVIITYDITSRKSFENLNQWLEDVHRFTSKKVLMYIVGNKCDLVHQRQVDFRSAETVAEKEHCVAMETSAKEADNVENLFMGLATQLKRRIKGEEGTETTDSSAAGESSSSGSVTLGGHTVCARGPLSCCRADLIPRQLDWAQLRRDWLVIKRAPFWILRVVSLMTTRTVLVLATVVSIRDKFFYPCCARCHKKVYFRDAEATILYCEECQEEYCAEKVEYRYRISVLASDRTQLAQITVFGSCLDKCFGLSATSFARFVNDLQFHPLPIPGNHLVVQAVEQCFVGSLLHFGFRVCSSTRTVSQIAHNSPFHLNNIVPKIGGSENKTCLSGGLPSLLACQIFPCYSADHQAPTVLQILNENLLEVRSRQKNTPQSFLLRRPQSQYLALVDCSQTEESCKASFGKSNTSLQGNGRASPIYCTPQEFCAMITPLVLSGISQPFSGSNSATSRSPGSRKLDHYFLDQSDQVSSQEDDIRSDNSNSPRFTQLTSQTTGLNSGKLDICKEEQASCEWTEYDDFPSSEDLSALLADLELDAINKTKEQSQPITNSTRPKPCMTSEEKTPGEIVTSQTVSFSDVFYGFVQEDYTEFTDFPSSEDLDAFLADMELDCENILQKTSMAPADATRSADAFDLHQKVEVSRKLASNQHDIKYIAKRHNTEHSKKILDLADGEGVCAQDDSVRLQNSNSKKKVLLKIDLSHSELLRNCEHLFTEPSEKSIPEKHVTRRKQKRHSSVNLQSSFMKNDKPTHCLDELIKKEKVLCSLESNQESRKEDVVCTRSLQHQVLNKWSHDQNIKEEIRQPASNQGNNYSSDDMLNDSFEMMHTSPNLFSQSLSRAKVIRSDTPYLYSSPKLLKGDSHSWCSKHFSGTPDLFSSPNCSPSRQEMNSVSLFSCSNHSLFSSSSSPLRLVEQPASSSDSNRNEPDAPSVINQSKSENRFVQNDEQAISFHSTPRYTNGTSKRLHRMCTPAGVSPLLSDSRGPSPYNEPEISALGTLVLFSQMSTSSL</sequence>
<feature type="region of interest" description="Disordered" evidence="3">
    <location>
        <begin position="836"/>
        <end position="859"/>
    </location>
</feature>
<dbReference type="CDD" id="cd00154">
    <property type="entry name" value="Rab"/>
    <property type="match status" value="1"/>
</dbReference>
<dbReference type="Proteomes" id="UP001159427">
    <property type="component" value="Unassembled WGS sequence"/>
</dbReference>
<comment type="similarity">
    <text evidence="1">Belongs to the small GTPase superfamily. Rab family.</text>
</comment>
<feature type="compositionally biased region" description="Basic residues" evidence="3">
    <location>
        <begin position="156"/>
        <end position="171"/>
    </location>
</feature>
<dbReference type="SMART" id="SM00175">
    <property type="entry name" value="RAB"/>
    <property type="match status" value="2"/>
</dbReference>
<feature type="compositionally biased region" description="Low complexity" evidence="3">
    <location>
        <begin position="397"/>
        <end position="408"/>
    </location>
</feature>
<evidence type="ECO:0000259" key="4">
    <source>
        <dbReference type="Pfam" id="PF08646"/>
    </source>
</evidence>
<dbReference type="PROSITE" id="PS51421">
    <property type="entry name" value="RAS"/>
    <property type="match status" value="2"/>
</dbReference>
<dbReference type="Gene3D" id="2.40.50.140">
    <property type="entry name" value="Nucleic acid-binding proteins"/>
    <property type="match status" value="1"/>
</dbReference>
<evidence type="ECO:0000313" key="5">
    <source>
        <dbReference type="EMBL" id="CAH3188060.1"/>
    </source>
</evidence>
<dbReference type="InterPro" id="IPR013955">
    <property type="entry name" value="Rep_factor-A_C"/>
</dbReference>
<name>A0ABN8S9X5_9CNID</name>
<keyword evidence="6" id="KW-1185">Reference proteome</keyword>
<dbReference type="InterPro" id="IPR012340">
    <property type="entry name" value="NA-bd_OB-fold"/>
</dbReference>
<feature type="domain" description="Replication factor A C-terminal" evidence="4">
    <location>
        <begin position="468"/>
        <end position="552"/>
    </location>
</feature>
<accession>A0ABN8S9X5</accession>
<dbReference type="SUPFAM" id="SSF50249">
    <property type="entry name" value="Nucleic acid-binding proteins"/>
    <property type="match status" value="1"/>
</dbReference>
<dbReference type="InterPro" id="IPR001806">
    <property type="entry name" value="Small_GTPase"/>
</dbReference>
<proteinExistence type="inferred from homology"/>
<feature type="compositionally biased region" description="Polar residues" evidence="3">
    <location>
        <begin position="837"/>
        <end position="846"/>
    </location>
</feature>
<comment type="caution">
    <text evidence="5">The sequence shown here is derived from an EMBL/GenBank/DDBJ whole genome shotgun (WGS) entry which is preliminary data.</text>
</comment>
<dbReference type="InterPro" id="IPR005225">
    <property type="entry name" value="Small_GTP-bd"/>
</dbReference>
<dbReference type="PROSITE" id="PS51419">
    <property type="entry name" value="RAB"/>
    <property type="match status" value="2"/>
</dbReference>
<dbReference type="InterPro" id="IPR027417">
    <property type="entry name" value="P-loop_NTPase"/>
</dbReference>
<feature type="region of interest" description="Disordered" evidence="3">
    <location>
        <begin position="386"/>
        <end position="408"/>
    </location>
</feature>
<feature type="region of interest" description="Disordered" evidence="3">
    <location>
        <begin position="761"/>
        <end position="787"/>
    </location>
</feature>
<dbReference type="Pfam" id="PF00071">
    <property type="entry name" value="Ras"/>
    <property type="match status" value="2"/>
</dbReference>
<dbReference type="SMART" id="SM00176">
    <property type="entry name" value="RAN"/>
    <property type="match status" value="1"/>
</dbReference>
<dbReference type="PANTHER" id="PTHR47978">
    <property type="match status" value="1"/>
</dbReference>
<evidence type="ECO:0000256" key="2">
    <source>
        <dbReference type="ARBA" id="ARBA00022741"/>
    </source>
</evidence>
<protein>
    <recommendedName>
        <fullName evidence="4">Replication factor A C-terminal domain-containing protein</fullName>
    </recommendedName>
</protein>
<dbReference type="PRINTS" id="PR00449">
    <property type="entry name" value="RASTRNSFRMNG"/>
</dbReference>
<feature type="region of interest" description="Disordered" evidence="3">
    <location>
        <begin position="147"/>
        <end position="176"/>
    </location>
</feature>
<dbReference type="Pfam" id="PF08646">
    <property type="entry name" value="Rep_fac-A_C"/>
    <property type="match status" value="1"/>
</dbReference>
<dbReference type="EMBL" id="CALNXI010002472">
    <property type="protein sequence ID" value="CAH3188060.1"/>
    <property type="molecule type" value="Genomic_DNA"/>
</dbReference>
<dbReference type="SUPFAM" id="SSF52540">
    <property type="entry name" value="P-loop containing nucleoside triphosphate hydrolases"/>
    <property type="match status" value="2"/>
</dbReference>
<dbReference type="SMART" id="SM00173">
    <property type="entry name" value="RAS"/>
    <property type="match status" value="1"/>
</dbReference>
<dbReference type="SMART" id="SM00174">
    <property type="entry name" value="RHO"/>
    <property type="match status" value="1"/>
</dbReference>
<gene>
    <name evidence="5" type="ORF">PEVE_00018122</name>
</gene>
<feature type="region of interest" description="Disordered" evidence="3">
    <location>
        <begin position="1193"/>
        <end position="1230"/>
    </location>
</feature>
<dbReference type="SMART" id="SM00177">
    <property type="entry name" value="ARF"/>
    <property type="match status" value="1"/>
</dbReference>
<dbReference type="PROSITE" id="PS51420">
    <property type="entry name" value="RHO"/>
    <property type="match status" value="1"/>
</dbReference>
<dbReference type="Gene3D" id="3.40.50.300">
    <property type="entry name" value="P-loop containing nucleotide triphosphate hydrolases"/>
    <property type="match status" value="2"/>
</dbReference>
<organism evidence="5 6">
    <name type="scientific">Porites evermanni</name>
    <dbReference type="NCBI Taxonomy" id="104178"/>
    <lineage>
        <taxon>Eukaryota</taxon>
        <taxon>Metazoa</taxon>
        <taxon>Cnidaria</taxon>
        <taxon>Anthozoa</taxon>
        <taxon>Hexacorallia</taxon>
        <taxon>Scleractinia</taxon>
        <taxon>Fungiina</taxon>
        <taxon>Poritidae</taxon>
        <taxon>Porites</taxon>
    </lineage>
</organism>
<dbReference type="NCBIfam" id="TIGR00231">
    <property type="entry name" value="small_GTP"/>
    <property type="match status" value="2"/>
</dbReference>
<dbReference type="PROSITE" id="PS51417">
    <property type="entry name" value="ARF"/>
    <property type="match status" value="1"/>
</dbReference>
<evidence type="ECO:0000313" key="6">
    <source>
        <dbReference type="Proteomes" id="UP001159427"/>
    </source>
</evidence>
<feature type="compositionally biased region" description="Polar residues" evidence="3">
    <location>
        <begin position="773"/>
        <end position="787"/>
    </location>
</feature>
<evidence type="ECO:0000256" key="3">
    <source>
        <dbReference type="SAM" id="MobiDB-lite"/>
    </source>
</evidence>
<evidence type="ECO:0000256" key="1">
    <source>
        <dbReference type="ARBA" id="ARBA00006270"/>
    </source>
</evidence>